<evidence type="ECO:0000256" key="2">
    <source>
        <dbReference type="ARBA" id="ARBA00009810"/>
    </source>
</evidence>
<evidence type="ECO:0000256" key="13">
    <source>
        <dbReference type="PROSITE-ProRule" id="PRU01360"/>
    </source>
</evidence>
<keyword evidence="10 13" id="KW-0472">Membrane</keyword>
<proteinExistence type="inferred from homology"/>
<evidence type="ECO:0000259" key="17">
    <source>
        <dbReference type="Pfam" id="PF07715"/>
    </source>
</evidence>
<dbReference type="GO" id="GO:0015343">
    <property type="term" value="F:siderophore-iron transmembrane transporter activity"/>
    <property type="evidence" value="ECO:0007669"/>
    <property type="project" value="InterPro"/>
</dbReference>
<dbReference type="Gene3D" id="2.40.170.20">
    <property type="entry name" value="TonB-dependent receptor, beta-barrel domain"/>
    <property type="match status" value="1"/>
</dbReference>
<keyword evidence="12 13" id="KW-0998">Cell outer membrane</keyword>
<evidence type="ECO:0000256" key="8">
    <source>
        <dbReference type="ARBA" id="ARBA00023065"/>
    </source>
</evidence>
<dbReference type="PANTHER" id="PTHR32552:SF81">
    <property type="entry name" value="TONB-DEPENDENT OUTER MEMBRANE RECEPTOR"/>
    <property type="match status" value="1"/>
</dbReference>
<keyword evidence="6 13" id="KW-0812">Transmembrane</keyword>
<evidence type="ECO:0000256" key="15">
    <source>
        <dbReference type="SAM" id="SignalP"/>
    </source>
</evidence>
<evidence type="ECO:0000256" key="6">
    <source>
        <dbReference type="ARBA" id="ARBA00022692"/>
    </source>
</evidence>
<keyword evidence="15" id="KW-0732">Signal</keyword>
<dbReference type="InterPro" id="IPR000531">
    <property type="entry name" value="Beta-barrel_TonB"/>
</dbReference>
<evidence type="ECO:0000256" key="12">
    <source>
        <dbReference type="ARBA" id="ARBA00023237"/>
    </source>
</evidence>
<evidence type="ECO:0000256" key="5">
    <source>
        <dbReference type="ARBA" id="ARBA00022496"/>
    </source>
</evidence>
<evidence type="ECO:0000256" key="14">
    <source>
        <dbReference type="RuleBase" id="RU003357"/>
    </source>
</evidence>
<keyword evidence="4 13" id="KW-1134">Transmembrane beta strand</keyword>
<dbReference type="EMBL" id="JANWOR010000747">
    <property type="protein sequence ID" value="MDA4180774.1"/>
    <property type="molecule type" value="Genomic_DNA"/>
</dbReference>
<dbReference type="GO" id="GO:0038023">
    <property type="term" value="F:signaling receptor activity"/>
    <property type="evidence" value="ECO:0007669"/>
    <property type="project" value="InterPro"/>
</dbReference>
<evidence type="ECO:0000256" key="4">
    <source>
        <dbReference type="ARBA" id="ARBA00022452"/>
    </source>
</evidence>
<evidence type="ECO:0000256" key="7">
    <source>
        <dbReference type="ARBA" id="ARBA00023004"/>
    </source>
</evidence>
<dbReference type="SUPFAM" id="SSF56935">
    <property type="entry name" value="Porins"/>
    <property type="match status" value="1"/>
</dbReference>
<feature type="domain" description="TonB-dependent receptor plug" evidence="17">
    <location>
        <begin position="48"/>
        <end position="149"/>
    </location>
</feature>
<dbReference type="InterPro" id="IPR012910">
    <property type="entry name" value="Plug_dom"/>
</dbReference>
<dbReference type="GO" id="GO:0009279">
    <property type="term" value="C:cell outer membrane"/>
    <property type="evidence" value="ECO:0007669"/>
    <property type="project" value="UniProtKB-SubCell"/>
</dbReference>
<keyword evidence="11 18" id="KW-0675">Receptor</keyword>
<evidence type="ECO:0000256" key="10">
    <source>
        <dbReference type="ARBA" id="ARBA00023136"/>
    </source>
</evidence>
<evidence type="ECO:0000259" key="16">
    <source>
        <dbReference type="Pfam" id="PF00593"/>
    </source>
</evidence>
<dbReference type="InterPro" id="IPR036942">
    <property type="entry name" value="Beta-barrel_TonB_sf"/>
</dbReference>
<evidence type="ECO:0000256" key="3">
    <source>
        <dbReference type="ARBA" id="ARBA00022448"/>
    </source>
</evidence>
<keyword evidence="3 13" id="KW-0813">Transport</keyword>
<dbReference type="NCBIfam" id="TIGR01783">
    <property type="entry name" value="TonB-siderophor"/>
    <property type="match status" value="1"/>
</dbReference>
<keyword evidence="5" id="KW-0410">Iron transport</keyword>
<dbReference type="PANTHER" id="PTHR32552">
    <property type="entry name" value="FERRICHROME IRON RECEPTOR-RELATED"/>
    <property type="match status" value="1"/>
</dbReference>
<evidence type="ECO:0000313" key="19">
    <source>
        <dbReference type="Proteomes" id="UP001211064"/>
    </source>
</evidence>
<dbReference type="PROSITE" id="PS52016">
    <property type="entry name" value="TONB_DEPENDENT_REC_3"/>
    <property type="match status" value="1"/>
</dbReference>
<dbReference type="GO" id="GO:0015891">
    <property type="term" value="P:siderophore transport"/>
    <property type="evidence" value="ECO:0007669"/>
    <property type="project" value="InterPro"/>
</dbReference>
<keyword evidence="9 14" id="KW-0798">TonB box</keyword>
<comment type="subcellular location">
    <subcellularLocation>
        <location evidence="1 13">Cell outer membrane</location>
        <topology evidence="1 13">Multi-pass membrane protein</topology>
    </subcellularLocation>
</comment>
<reference evidence="18" key="1">
    <citation type="submission" date="2022-08" db="EMBL/GenBank/DDBJ databases">
        <title>Genome sequencing of human pathogens.</title>
        <authorList>
            <person name="Cao X."/>
        </authorList>
    </citation>
    <scope>NUCLEOTIDE SEQUENCE</scope>
    <source>
        <strain evidence="18">EC16126</strain>
    </source>
</reference>
<dbReference type="CDD" id="cd01347">
    <property type="entry name" value="ligand_gated_channel"/>
    <property type="match status" value="1"/>
</dbReference>
<comment type="caution">
    <text evidence="18">The sequence shown here is derived from an EMBL/GenBank/DDBJ whole genome shotgun (WGS) entry which is preliminary data.</text>
</comment>
<protein>
    <submittedName>
        <fullName evidence="18">Siderophore yersiniabactin receptor FyuA</fullName>
    </submittedName>
</protein>
<dbReference type="Proteomes" id="UP001211064">
    <property type="component" value="Unassembled WGS sequence"/>
</dbReference>
<feature type="domain" description="TonB-dependent receptor-like beta-barrel" evidence="16">
    <location>
        <begin position="221"/>
        <end position="638"/>
    </location>
</feature>
<evidence type="ECO:0000256" key="9">
    <source>
        <dbReference type="ARBA" id="ARBA00023077"/>
    </source>
</evidence>
<gene>
    <name evidence="18" type="primary">fyuA</name>
    <name evidence="18" type="ORF">NY836_26095</name>
</gene>
<feature type="chain" id="PRO_5043812244" evidence="15">
    <location>
        <begin position="23"/>
        <end position="676"/>
    </location>
</feature>
<evidence type="ECO:0000256" key="1">
    <source>
        <dbReference type="ARBA" id="ARBA00004571"/>
    </source>
</evidence>
<dbReference type="RefSeq" id="WP_271098086.1">
    <property type="nucleotide sequence ID" value="NZ_JANWOR010000747.1"/>
</dbReference>
<dbReference type="AlphaFoldDB" id="A0AAW5ZD87"/>
<keyword evidence="7" id="KW-0408">Iron</keyword>
<feature type="signal peptide" evidence="15">
    <location>
        <begin position="1"/>
        <end position="22"/>
    </location>
</feature>
<evidence type="ECO:0000256" key="11">
    <source>
        <dbReference type="ARBA" id="ARBA00023170"/>
    </source>
</evidence>
<sequence>MKMTRLYPLALGGLLLPAIANAQTSQQDESTLVVTASKQSSRSASANNVSSTVVSAPELSDAGVTASDKLPRVLPGLNIENSGNMLFSTISLRGVSSAQDFYNPAVTLYVDGVPQLSTNTIQALTDVQSVELLRGPQGTLYGKSAQGGIINIVTQQPDSTPRGYIEGGVSSRDSYRSKFNLSGPIQDGLLYGSVTLLRQVDDGDMINPATGSDDLGGTRASIGNVKLRLAPDDQPWEMGFAASRECTRATQDAYVGWNDIKGRKLSISDGSPDPYMRRCTDSQTLSGKYTTDDWVFNLISAWQQQHYSRTFPSGSLIVNMPQRWNQDVQELRAATLGDARTVDMVFGLYRQNTREKLNSAYDMPTMPYLSSTGYTTAETLAAYSDLTWHLTDRFDIGGGVRFSHDKSSTQYHGSMLGNPFGDQGKSNDDQVLGQLSAGYMLTDDWRVYTRVAQGYKPSGYNIVPTAGLDAKPFVAEKSINYELGTRYETADVTLQAATFYTHTKDMQLYSGPVGMQTLSNAGKADATGVELEAKWRFAPGWSWDINGNVIRSEFTNDSELYHDNRVPFVPRYGAGSSVNGVIDTRYGALMPRLAVNLVGPHYFDGDNQLRQGTYATLDSSLGWQATERMNISVYVDNLFDRRYRTYGYMNGSSAVAQVNMGRTVGINTRIDFFLLL</sequence>
<dbReference type="InterPro" id="IPR039426">
    <property type="entry name" value="TonB-dep_rcpt-like"/>
</dbReference>
<evidence type="ECO:0000313" key="18">
    <source>
        <dbReference type="EMBL" id="MDA4180774.1"/>
    </source>
</evidence>
<comment type="similarity">
    <text evidence="2 13 14">Belongs to the TonB-dependent receptor family.</text>
</comment>
<keyword evidence="8" id="KW-0406">Ion transport</keyword>
<accession>A0AAW5ZD87</accession>
<organism evidence="18 19">
    <name type="scientific">Escherichia coli</name>
    <dbReference type="NCBI Taxonomy" id="562"/>
    <lineage>
        <taxon>Bacteria</taxon>
        <taxon>Pseudomonadati</taxon>
        <taxon>Pseudomonadota</taxon>
        <taxon>Gammaproteobacteria</taxon>
        <taxon>Enterobacterales</taxon>
        <taxon>Enterobacteriaceae</taxon>
        <taxon>Escherichia</taxon>
    </lineage>
</organism>
<dbReference type="InterPro" id="IPR010105">
    <property type="entry name" value="TonB_sidphr_rcpt"/>
</dbReference>
<name>A0AAW5ZD87_ECOLX</name>
<dbReference type="Pfam" id="PF00593">
    <property type="entry name" value="TonB_dep_Rec_b-barrel"/>
    <property type="match status" value="1"/>
</dbReference>
<dbReference type="Pfam" id="PF07715">
    <property type="entry name" value="Plug"/>
    <property type="match status" value="1"/>
</dbReference>